<name>A0ABS7GA86_9BACT</name>
<dbReference type="RefSeq" id="WP_220249529.1">
    <property type="nucleotide sequence ID" value="NZ_JAICCF010000001.1"/>
</dbReference>
<dbReference type="Pfam" id="PF03781">
    <property type="entry name" value="FGE-sulfatase"/>
    <property type="match status" value="1"/>
</dbReference>
<dbReference type="InterPro" id="IPR051043">
    <property type="entry name" value="Sulfatase_Mod_Factor_Kinase"/>
</dbReference>
<evidence type="ECO:0000313" key="2">
    <source>
        <dbReference type="EMBL" id="MBW8684351.1"/>
    </source>
</evidence>
<dbReference type="PANTHER" id="PTHR23150:SF19">
    <property type="entry name" value="FORMYLGLYCINE-GENERATING ENZYME"/>
    <property type="match status" value="1"/>
</dbReference>
<evidence type="ECO:0000313" key="3">
    <source>
        <dbReference type="Proteomes" id="UP000812961"/>
    </source>
</evidence>
<dbReference type="InterPro" id="IPR005532">
    <property type="entry name" value="SUMF_dom"/>
</dbReference>
<dbReference type="Proteomes" id="UP000812961">
    <property type="component" value="Unassembled WGS sequence"/>
</dbReference>
<dbReference type="Gene3D" id="3.90.1580.10">
    <property type="entry name" value="paralog of FGE (formylglycine-generating enzyme)"/>
    <property type="match status" value="1"/>
</dbReference>
<dbReference type="PROSITE" id="PS50104">
    <property type="entry name" value="TIR"/>
    <property type="match status" value="1"/>
</dbReference>
<protein>
    <submittedName>
        <fullName evidence="2">SUMF1/EgtB/PvdO family nonheme iron enzyme</fullName>
    </submittedName>
</protein>
<dbReference type="SUPFAM" id="SSF56436">
    <property type="entry name" value="C-type lectin-like"/>
    <property type="match status" value="1"/>
</dbReference>
<dbReference type="InterPro" id="IPR042095">
    <property type="entry name" value="SUMF_sf"/>
</dbReference>
<dbReference type="EMBL" id="JAICCF010000001">
    <property type="protein sequence ID" value="MBW8684351.1"/>
    <property type="molecule type" value="Genomic_DNA"/>
</dbReference>
<organism evidence="2 3">
    <name type="scientific">Chitinophaga rhizophila</name>
    <dbReference type="NCBI Taxonomy" id="2866212"/>
    <lineage>
        <taxon>Bacteria</taxon>
        <taxon>Pseudomonadati</taxon>
        <taxon>Bacteroidota</taxon>
        <taxon>Chitinophagia</taxon>
        <taxon>Chitinophagales</taxon>
        <taxon>Chitinophagaceae</taxon>
        <taxon>Chitinophaga</taxon>
    </lineage>
</organism>
<sequence length="358" mass="40418">MNRRFKYDIVISVAEEDKQVADLIAAELKKIRVRYYYYVEEGISTWGVDIMRLTIDNYSKHARFVLMIVSETFDKKYWANIERLVAMAERRSGAPHILPLRLDNTPIDGLSKHIVYQVWKNNPAEIAAMLKEKIRRQIWEKQLKTIITTSAICGGLAFSLGAYNVFRPIVDPPPPPPEKYMQQRLVSAPGIDSFYISNTEVSVAQYRKYCDSTGKQFPPQTPNVSDNAPVSNVTWYEAVEFCKSRNGRLPTESEWQYAASAGLPVKYSGGSAAKRVAVYGAKKQAIIGTKAPNEFKLYDMTGNVAEWCADWSDTTNTCKIVKGGAYNSPVTALTNDSRMLANPDERQPTIGFRVAWDK</sequence>
<dbReference type="SUPFAM" id="SSF52200">
    <property type="entry name" value="Toll/Interleukin receptor TIR domain"/>
    <property type="match status" value="1"/>
</dbReference>
<reference evidence="2 3" key="1">
    <citation type="submission" date="2021-08" db="EMBL/GenBank/DDBJ databases">
        <title>The genome sequence of Chitinophaga sp. B61.</title>
        <authorList>
            <person name="Zhang X."/>
        </authorList>
    </citation>
    <scope>NUCLEOTIDE SEQUENCE [LARGE SCALE GENOMIC DNA]</scope>
    <source>
        <strain evidence="2 3">B61</strain>
    </source>
</reference>
<proteinExistence type="predicted"/>
<dbReference type="InterPro" id="IPR000157">
    <property type="entry name" value="TIR_dom"/>
</dbReference>
<evidence type="ECO:0000259" key="1">
    <source>
        <dbReference type="PROSITE" id="PS50104"/>
    </source>
</evidence>
<dbReference type="InterPro" id="IPR035897">
    <property type="entry name" value="Toll_tir_struct_dom_sf"/>
</dbReference>
<comment type="caution">
    <text evidence="2">The sequence shown here is derived from an EMBL/GenBank/DDBJ whole genome shotgun (WGS) entry which is preliminary data.</text>
</comment>
<dbReference type="InterPro" id="IPR016187">
    <property type="entry name" value="CTDL_fold"/>
</dbReference>
<dbReference type="PANTHER" id="PTHR23150">
    <property type="entry name" value="SULFATASE MODIFYING FACTOR 1, 2"/>
    <property type="match status" value="1"/>
</dbReference>
<dbReference type="Gene3D" id="3.40.50.10140">
    <property type="entry name" value="Toll/interleukin-1 receptor homology (TIR) domain"/>
    <property type="match status" value="1"/>
</dbReference>
<gene>
    <name evidence="2" type="ORF">K1Y79_08400</name>
</gene>
<dbReference type="Pfam" id="PF13676">
    <property type="entry name" value="TIR_2"/>
    <property type="match status" value="1"/>
</dbReference>
<feature type="domain" description="TIR" evidence="1">
    <location>
        <begin position="5"/>
        <end position="142"/>
    </location>
</feature>
<accession>A0ABS7GA86</accession>
<keyword evidence="3" id="KW-1185">Reference proteome</keyword>